<dbReference type="PANTHER" id="PTHR43883">
    <property type="entry name" value="SLR0207 PROTEIN"/>
    <property type="match status" value="1"/>
</dbReference>
<dbReference type="PATRIC" id="fig|121290.4.peg.964"/>
<keyword evidence="3" id="KW-1185">Reference proteome</keyword>
<feature type="domain" description="Aminoglycoside phosphotransferase" evidence="1">
    <location>
        <begin position="119"/>
        <end position="278"/>
    </location>
</feature>
<dbReference type="EMBL" id="LMTR01000084">
    <property type="protein sequence ID" value="KWT64872.1"/>
    <property type="molecule type" value="Genomic_DNA"/>
</dbReference>
<gene>
    <name evidence="2" type="ORF">APY04_3112</name>
</gene>
<dbReference type="STRING" id="121290.APY04_3112"/>
<accession>A0A120CTL5</accession>
<comment type="caution">
    <text evidence="2">The sequence shown here is derived from an EMBL/GenBank/DDBJ whole genome shotgun (WGS) entry which is preliminary data.</text>
</comment>
<dbReference type="AlphaFoldDB" id="A0A120CTL5"/>
<name>A0A120CTL5_HYPSL</name>
<dbReference type="InterPro" id="IPR002575">
    <property type="entry name" value="Aminoglycoside_PTrfase"/>
</dbReference>
<dbReference type="Gene3D" id="3.40.50.300">
    <property type="entry name" value="P-loop containing nucleotide triphosphate hydrolases"/>
    <property type="match status" value="1"/>
</dbReference>
<dbReference type="SUPFAM" id="SSF56112">
    <property type="entry name" value="Protein kinase-like (PK-like)"/>
    <property type="match status" value="1"/>
</dbReference>
<dbReference type="PANTHER" id="PTHR43883:SF1">
    <property type="entry name" value="GLUCONOKINASE"/>
    <property type="match status" value="1"/>
</dbReference>
<evidence type="ECO:0000313" key="3">
    <source>
        <dbReference type="Proteomes" id="UP000059074"/>
    </source>
</evidence>
<dbReference type="InterPro" id="IPR027417">
    <property type="entry name" value="P-loop_NTPase"/>
</dbReference>
<dbReference type="RefSeq" id="WP_068464254.1">
    <property type="nucleotide sequence ID" value="NZ_LMTR01000084.1"/>
</dbReference>
<evidence type="ECO:0000313" key="2">
    <source>
        <dbReference type="EMBL" id="KWT64872.1"/>
    </source>
</evidence>
<dbReference type="Proteomes" id="UP000059074">
    <property type="component" value="Unassembled WGS sequence"/>
</dbReference>
<dbReference type="Pfam" id="PF01636">
    <property type="entry name" value="APH"/>
    <property type="match status" value="1"/>
</dbReference>
<dbReference type="SUPFAM" id="SSF52540">
    <property type="entry name" value="P-loop containing nucleoside triphosphate hydrolases"/>
    <property type="match status" value="1"/>
</dbReference>
<dbReference type="Pfam" id="PF13671">
    <property type="entry name" value="AAA_33"/>
    <property type="match status" value="1"/>
</dbReference>
<sequence>MGDSVFTFADEEERDVCALLGDPATYGVDRVDVVETHIGRVFLAGDDAYKLRKRVNFGFVDFSTLEARHAAALRELELNRPHAPRMYYGLRPIVRCDGQLQLGAGDGPVAGEIVDWLVHMRRFPQEAVLSFKAQQGPPGDALAKGLADMVARYHQDSPIATLCDGAGRMQAVVEQLATALATERPQIARGLRGAFDTVRAQLAERGNAGCVRRCHGDLHLGNIVLIDGQPIPFDALEFSEALGTIDVLYDLAFLLMDLEARGDHAAANAVFNAYCAFEPLGGEIEGLACLPLFLACRAGVRAIVAMARLSQVVESERAEVERVVDHYARLVEGYLTPSPPLLIAVGGLSGTGKTTLAAMLASHVGSAPGALHVRSDVERKRLFGVPETQKLDRQHYRVATAQRVYGMLEDRARRGLRIGHAVIVDAVFAKPEERAMAAAVAEEAGCQFAGLWLTAPESTLIQRVEQRVGDASDADRRVVREQLKYDIGPMEWTEVDASTSMAASLDAALNALAAQGIALRKLG</sequence>
<evidence type="ECO:0000259" key="1">
    <source>
        <dbReference type="Pfam" id="PF01636"/>
    </source>
</evidence>
<dbReference type="Gene3D" id="3.90.1200.10">
    <property type="match status" value="1"/>
</dbReference>
<reference evidence="2 3" key="1">
    <citation type="submission" date="2015-10" db="EMBL/GenBank/DDBJ databases">
        <title>Transcriptomic analysis of a linuron degrading triple-species bacterial consortium.</title>
        <authorList>
            <person name="Albers P."/>
        </authorList>
    </citation>
    <scope>NUCLEOTIDE SEQUENCE [LARGE SCALE GENOMIC DNA]</scope>
    <source>
        <strain evidence="2 3">WDL6</strain>
    </source>
</reference>
<organism evidence="2 3">
    <name type="scientific">Hyphomicrobium sulfonivorans</name>
    <dbReference type="NCBI Taxonomy" id="121290"/>
    <lineage>
        <taxon>Bacteria</taxon>
        <taxon>Pseudomonadati</taxon>
        <taxon>Pseudomonadota</taxon>
        <taxon>Alphaproteobacteria</taxon>
        <taxon>Hyphomicrobiales</taxon>
        <taxon>Hyphomicrobiaceae</taxon>
        <taxon>Hyphomicrobium</taxon>
    </lineage>
</organism>
<proteinExistence type="predicted"/>
<dbReference type="InterPro" id="IPR011009">
    <property type="entry name" value="Kinase-like_dom_sf"/>
</dbReference>
<protein>
    <recommendedName>
        <fullName evidence="1">Aminoglycoside phosphotransferase domain-containing protein</fullName>
    </recommendedName>
</protein>
<dbReference type="OrthoDB" id="9810277at2"/>
<dbReference type="InterPro" id="IPR052732">
    <property type="entry name" value="Cell-binding_unc_protein"/>
</dbReference>